<dbReference type="GeneID" id="90511729"/>
<dbReference type="PANTHER" id="PTHR37406:SF1">
    <property type="entry name" value="T4-TYPE LYSOZYME 1-RELATED"/>
    <property type="match status" value="1"/>
</dbReference>
<organism evidence="4">
    <name type="scientific">Erwinia billingiae (strain Eb661)</name>
    <dbReference type="NCBI Taxonomy" id="634500"/>
    <lineage>
        <taxon>Bacteria</taxon>
        <taxon>Pseudomonadati</taxon>
        <taxon>Pseudomonadota</taxon>
        <taxon>Gammaproteobacteria</taxon>
        <taxon>Enterobacterales</taxon>
        <taxon>Erwiniaceae</taxon>
        <taxon>Erwinia</taxon>
    </lineage>
</organism>
<proteinExistence type="predicted"/>
<dbReference type="AlphaFoldDB" id="D8MQX5"/>
<dbReference type="CDD" id="cd00735">
    <property type="entry name" value="T4-like_lys"/>
    <property type="match status" value="1"/>
</dbReference>
<dbReference type="GO" id="GO:0003796">
    <property type="term" value="F:lysozyme activity"/>
    <property type="evidence" value="ECO:0007669"/>
    <property type="project" value="InterPro"/>
</dbReference>
<dbReference type="Proteomes" id="UP000008793">
    <property type="component" value="Chromosome"/>
</dbReference>
<sequence>MSQIVSILKYEEGYRDVPFIDTLGYPTVAAGIKIGPKGAALTSYIFKVPAPVGELWMQMLVESKIFELKQRPLLADALRQCNEARADILYSMAYQMGVEGLSGFKESLKAMSRGDFSSAADGMLNSLWARQTPARAKRHAAVMRSGTYDCYRGLL</sequence>
<name>D8MQX5_ERWBE</name>
<dbReference type="HOGENOM" id="CLU_115295_0_0_6"/>
<dbReference type="RefSeq" id="WP_013201725.1">
    <property type="nucleotide sequence ID" value="NC_014306.1"/>
</dbReference>
<dbReference type="InterPro" id="IPR023346">
    <property type="entry name" value="Lysozyme-like_dom_sf"/>
</dbReference>
<dbReference type="GO" id="GO:0031640">
    <property type="term" value="P:killing of cells of another organism"/>
    <property type="evidence" value="ECO:0007669"/>
    <property type="project" value="UniProtKB-KW"/>
</dbReference>
<dbReference type="CAZy" id="GH24">
    <property type="family name" value="Glycoside Hydrolase Family 24"/>
</dbReference>
<keyword evidence="2" id="KW-0081">Bacteriolytic enzyme</keyword>
<protein>
    <submittedName>
        <fullName evidence="3">Putative phage lysozyme</fullName>
    </submittedName>
</protein>
<accession>D8MQX5</accession>
<dbReference type="KEGG" id="ebi:EbC_17010"/>
<dbReference type="PANTHER" id="PTHR37406">
    <property type="entry name" value="T4-TYPE LYSOZYME 1-RELATED"/>
    <property type="match status" value="1"/>
</dbReference>
<dbReference type="eggNOG" id="COG3772">
    <property type="taxonomic scope" value="Bacteria"/>
</dbReference>
<dbReference type="GO" id="GO:0042742">
    <property type="term" value="P:defense response to bacterium"/>
    <property type="evidence" value="ECO:0007669"/>
    <property type="project" value="UniProtKB-KW"/>
</dbReference>
<reference evidence="3 4" key="1">
    <citation type="journal article" date="2010" name="BMC Genomics">
        <title>Genome comparison of the epiphytic bacteria Erwinia billingiae and E. tasmaniensis with the pear pathogen E. pyrifoliae.</title>
        <authorList>
            <person name="Kube M."/>
            <person name="Migdoll A.M."/>
            <person name="Gehring I."/>
            <person name="Heitmann K."/>
            <person name="Mayer Y."/>
            <person name="Kuhl H."/>
            <person name="Knaust F."/>
            <person name="Geider K."/>
            <person name="Reinhardt R."/>
        </authorList>
    </citation>
    <scope>NUCLEOTIDE SEQUENCE [LARGE SCALE GENOMIC DNA]</scope>
    <source>
        <strain evidence="3 4">Eb661</strain>
    </source>
</reference>
<evidence type="ECO:0000313" key="4">
    <source>
        <dbReference type="Proteomes" id="UP000008793"/>
    </source>
</evidence>
<dbReference type="STRING" id="634500.EbC_17010"/>
<dbReference type="EMBL" id="FP236843">
    <property type="protein sequence ID" value="CAX59232.1"/>
    <property type="molecule type" value="Genomic_DNA"/>
</dbReference>
<dbReference type="InterPro" id="IPR023347">
    <property type="entry name" value="Lysozyme_dom_sf"/>
</dbReference>
<evidence type="ECO:0000256" key="2">
    <source>
        <dbReference type="ARBA" id="ARBA00022638"/>
    </source>
</evidence>
<keyword evidence="4" id="KW-1185">Reference proteome</keyword>
<dbReference type="InterPro" id="IPR052619">
    <property type="entry name" value="Phage_lysozyme-like"/>
</dbReference>
<gene>
    <name evidence="3" type="ordered locus">EbC_17010</name>
</gene>
<keyword evidence="1" id="KW-0929">Antimicrobial</keyword>
<dbReference type="Gene3D" id="1.10.530.40">
    <property type="match status" value="1"/>
</dbReference>
<dbReference type="SUPFAM" id="SSF53955">
    <property type="entry name" value="Lysozyme-like"/>
    <property type="match status" value="1"/>
</dbReference>
<evidence type="ECO:0000313" key="3">
    <source>
        <dbReference type="EMBL" id="CAX59232.1"/>
    </source>
</evidence>
<evidence type="ECO:0000256" key="1">
    <source>
        <dbReference type="ARBA" id="ARBA00022529"/>
    </source>
</evidence>